<feature type="compositionally biased region" description="Acidic residues" evidence="6">
    <location>
        <begin position="328"/>
        <end position="349"/>
    </location>
</feature>
<dbReference type="EMBL" id="SGPK01000087">
    <property type="protein sequence ID" value="THH08792.1"/>
    <property type="molecule type" value="Genomic_DNA"/>
</dbReference>
<evidence type="ECO:0000256" key="5">
    <source>
        <dbReference type="ARBA" id="ARBA00039514"/>
    </source>
</evidence>
<dbReference type="SUPFAM" id="SSF50978">
    <property type="entry name" value="WD40 repeat-like"/>
    <property type="match status" value="1"/>
</dbReference>
<dbReference type="InterPro" id="IPR001680">
    <property type="entry name" value="WD40_rpt"/>
</dbReference>
<dbReference type="AlphaFoldDB" id="A0A4S4LAR3"/>
<evidence type="ECO:0000256" key="2">
    <source>
        <dbReference type="ARBA" id="ARBA00022574"/>
    </source>
</evidence>
<reference evidence="7 8" key="1">
    <citation type="submission" date="2019-02" db="EMBL/GenBank/DDBJ databases">
        <title>Genome sequencing of the rare red list fungi Phellinidium pouzarii.</title>
        <authorList>
            <person name="Buettner E."/>
            <person name="Kellner H."/>
        </authorList>
    </citation>
    <scope>NUCLEOTIDE SEQUENCE [LARGE SCALE GENOMIC DNA]</scope>
    <source>
        <strain evidence="7 8">DSM 108285</strain>
    </source>
</reference>
<dbReference type="InterPro" id="IPR036322">
    <property type="entry name" value="WD40_repeat_dom_sf"/>
</dbReference>
<feature type="region of interest" description="Disordered" evidence="6">
    <location>
        <begin position="327"/>
        <end position="441"/>
    </location>
</feature>
<keyword evidence="2" id="KW-0853">WD repeat</keyword>
<evidence type="ECO:0000256" key="4">
    <source>
        <dbReference type="ARBA" id="ARBA00039238"/>
    </source>
</evidence>
<dbReference type="InterPro" id="IPR015943">
    <property type="entry name" value="WD40/YVTN_repeat-like_dom_sf"/>
</dbReference>
<dbReference type="Proteomes" id="UP000308199">
    <property type="component" value="Unassembled WGS sequence"/>
</dbReference>
<comment type="similarity">
    <text evidence="1">Belongs to the WD repeat WDR55 family.</text>
</comment>
<keyword evidence="3" id="KW-0677">Repeat</keyword>
<evidence type="ECO:0000256" key="6">
    <source>
        <dbReference type="SAM" id="MobiDB-lite"/>
    </source>
</evidence>
<evidence type="ECO:0000313" key="8">
    <source>
        <dbReference type="Proteomes" id="UP000308199"/>
    </source>
</evidence>
<evidence type="ECO:0000256" key="3">
    <source>
        <dbReference type="ARBA" id="ARBA00022737"/>
    </source>
</evidence>
<dbReference type="InterPro" id="IPR050505">
    <property type="entry name" value="WDR55/POC1"/>
</dbReference>
<keyword evidence="8" id="KW-1185">Reference proteome</keyword>
<gene>
    <name evidence="7" type="ORF">EW145_g2466</name>
</gene>
<organism evidence="7 8">
    <name type="scientific">Phellinidium pouzarii</name>
    <dbReference type="NCBI Taxonomy" id="167371"/>
    <lineage>
        <taxon>Eukaryota</taxon>
        <taxon>Fungi</taxon>
        <taxon>Dikarya</taxon>
        <taxon>Basidiomycota</taxon>
        <taxon>Agaricomycotina</taxon>
        <taxon>Agaricomycetes</taxon>
        <taxon>Hymenochaetales</taxon>
        <taxon>Hymenochaetaceae</taxon>
        <taxon>Phellinidium</taxon>
    </lineage>
</organism>
<proteinExistence type="inferred from homology"/>
<evidence type="ECO:0000313" key="7">
    <source>
        <dbReference type="EMBL" id="THH08792.1"/>
    </source>
</evidence>
<sequence>MPEIQTGAQIFDIAFHPSESTVFVGLLTGGVKAYRYDEQGQSEEMFSVMPSKRSCRSLATTEDGSELFAVGKGKAMYTLDTATGKVANSRLGIHQAPINRIKRLTPHLLTTGDDDGVVKVRQRFRSIKDPILKYSFNHAQLWDPRKPETLRSYTHHFDFISDFMWIEGKKQLVVTSGDGTLSVIDVRSSKPGPLAHSEDQEDEMLSVVPIRGGEKTIVGTQLGVLAVFNRSSGWGDCVDRVPGHPHSIDALCALPPTYSSAHSTILTGSSDGLLRAVQLFPTKLLGVVTDHGAFPIERVAIDRNGTGTWVGSVGHDEMLRMTDLKEVFEDEDGDEEEKEDESGNDDGSEDENKVENETGDDDASSSETVEDAKISDIGEGESDEEQSPSKGKAKETNSNSDDDSGDTSDAEPQNKKKKTEKQSRGCFRDGQEEKAKGEERRSCCGPVILRRLMTLLFSMFVSGPLWPACKTAIELARRH</sequence>
<accession>A0A4S4LAR3</accession>
<comment type="caution">
    <text evidence="7">The sequence shown here is derived from an EMBL/GenBank/DDBJ whole genome shotgun (WGS) entry which is preliminary data.</text>
</comment>
<name>A0A4S4LAR3_9AGAM</name>
<evidence type="ECO:0000256" key="1">
    <source>
        <dbReference type="ARBA" id="ARBA00007625"/>
    </source>
</evidence>
<dbReference type="OrthoDB" id="2288928at2759"/>
<protein>
    <recommendedName>
        <fullName evidence="4">WD repeat-containing protein JIP5</fullName>
    </recommendedName>
    <alternativeName>
        <fullName evidence="5">WD repeat-containing protein jip5</fullName>
    </alternativeName>
</protein>
<dbReference type="PANTHER" id="PTHR44019:SF20">
    <property type="entry name" value="WD REPEAT-CONTAINING PROTEIN 55"/>
    <property type="match status" value="1"/>
</dbReference>
<feature type="compositionally biased region" description="Acidic residues" evidence="6">
    <location>
        <begin position="400"/>
        <end position="409"/>
    </location>
</feature>
<dbReference type="SMART" id="SM00320">
    <property type="entry name" value="WD40"/>
    <property type="match status" value="3"/>
</dbReference>
<feature type="compositionally biased region" description="Basic and acidic residues" evidence="6">
    <location>
        <begin position="420"/>
        <end position="441"/>
    </location>
</feature>
<dbReference type="PANTHER" id="PTHR44019">
    <property type="entry name" value="WD REPEAT-CONTAINING PROTEIN 55"/>
    <property type="match status" value="1"/>
</dbReference>
<dbReference type="Pfam" id="PF24796">
    <property type="entry name" value="WDR55"/>
    <property type="match status" value="1"/>
</dbReference>
<dbReference type="Gene3D" id="2.130.10.10">
    <property type="entry name" value="YVTN repeat-like/Quinoprotein amine dehydrogenase"/>
    <property type="match status" value="2"/>
</dbReference>